<name>A0ABX1DSP9_9HYPH</name>
<protein>
    <submittedName>
        <fullName evidence="1">Uncharacterized protein</fullName>
    </submittedName>
</protein>
<proteinExistence type="predicted"/>
<accession>A0ABX1DSP9</accession>
<reference evidence="1 2" key="1">
    <citation type="submission" date="2020-03" db="EMBL/GenBank/DDBJ databases">
        <title>Whole genome sequencing of clinical and environmental type strains of Ochrobactrum.</title>
        <authorList>
            <person name="Dharne M."/>
        </authorList>
    </citation>
    <scope>NUCLEOTIDE SEQUENCE [LARGE SCALE GENOMIC DNA]</scope>
    <source>
        <strain evidence="1 2">DSM 22292</strain>
    </source>
</reference>
<evidence type="ECO:0000313" key="1">
    <source>
        <dbReference type="EMBL" id="NKC27948.1"/>
    </source>
</evidence>
<evidence type="ECO:0000313" key="2">
    <source>
        <dbReference type="Proteomes" id="UP000568486"/>
    </source>
</evidence>
<sequence>MGFELVRLWRETVRPETQDQWINTPSSEILAIGEKPD</sequence>
<dbReference type="Proteomes" id="UP000568486">
    <property type="component" value="Unassembled WGS sequence"/>
</dbReference>
<dbReference type="EMBL" id="JAAVLR010000001">
    <property type="protein sequence ID" value="NKC27948.1"/>
    <property type="molecule type" value="Genomic_DNA"/>
</dbReference>
<comment type="caution">
    <text evidence="1">The sequence shown here is derived from an EMBL/GenBank/DDBJ whole genome shotgun (WGS) entry which is preliminary data.</text>
</comment>
<organism evidence="1 2">
    <name type="scientific">Brucella ciceri</name>
    <dbReference type="NCBI Taxonomy" id="391287"/>
    <lineage>
        <taxon>Bacteria</taxon>
        <taxon>Pseudomonadati</taxon>
        <taxon>Pseudomonadota</taxon>
        <taxon>Alphaproteobacteria</taxon>
        <taxon>Hyphomicrobiales</taxon>
        <taxon>Brucellaceae</taxon>
        <taxon>Brucella/Ochrobactrum group</taxon>
        <taxon>Brucella</taxon>
    </lineage>
</organism>
<keyword evidence="2" id="KW-1185">Reference proteome</keyword>
<gene>
    <name evidence="1" type="ORF">HED52_05530</name>
</gene>